<dbReference type="Pfam" id="PF12760">
    <property type="entry name" value="Zn_ribbon_IS1595"/>
    <property type="match status" value="1"/>
</dbReference>
<evidence type="ECO:0000259" key="1">
    <source>
        <dbReference type="SMART" id="SM01126"/>
    </source>
</evidence>
<dbReference type="EMBL" id="CP022993">
    <property type="protein sequence ID" value="ASW04183.1"/>
    <property type="molecule type" value="Genomic_DNA"/>
</dbReference>
<gene>
    <name evidence="2" type="ORF">CJU94_00125</name>
    <name evidence="3" type="ORF">CJU94_39190</name>
</gene>
<feature type="domain" description="ISXO2-like transposase" evidence="1">
    <location>
        <begin position="137"/>
        <end position="284"/>
    </location>
</feature>
<keyword evidence="4" id="KW-1185">Reference proteome</keyword>
<geneLocation type="plasmid" evidence="3 4">
    <name>pBN3</name>
</geneLocation>
<dbReference type="AlphaFoldDB" id="A0A248VZ86"/>
<keyword evidence="3" id="KW-0614">Plasmid</keyword>
<accession>A0A248VZ86</accession>
<dbReference type="OrthoDB" id="5365332at2"/>
<organism evidence="3 4">
    <name type="scientific">Paraburkholderia aromaticivorans</name>
    <dbReference type="NCBI Taxonomy" id="2026199"/>
    <lineage>
        <taxon>Bacteria</taxon>
        <taxon>Pseudomonadati</taxon>
        <taxon>Pseudomonadota</taxon>
        <taxon>Betaproteobacteria</taxon>
        <taxon>Burkholderiales</taxon>
        <taxon>Burkholderiaceae</taxon>
        <taxon>Paraburkholderia</taxon>
    </lineage>
</organism>
<dbReference type="Proteomes" id="UP000215158">
    <property type="component" value="Chromosome 1"/>
</dbReference>
<dbReference type="EMBL" id="CP022989">
    <property type="protein sequence ID" value="ASV96723.1"/>
    <property type="molecule type" value="Genomic_DNA"/>
</dbReference>
<protein>
    <submittedName>
        <fullName evidence="3">IS1595 family transposase</fullName>
    </submittedName>
</protein>
<dbReference type="KEGG" id="parb:CJU94_39190"/>
<name>A0A248VZ86_9BURK</name>
<dbReference type="InterPro" id="IPR024442">
    <property type="entry name" value="Transposase_Zn_ribbon"/>
</dbReference>
<dbReference type="KEGG" id="parb:CJU94_00125"/>
<dbReference type="Proteomes" id="UP000215158">
    <property type="component" value="Plasmid pBN3"/>
</dbReference>
<evidence type="ECO:0000313" key="2">
    <source>
        <dbReference type="EMBL" id="ASV96723.1"/>
    </source>
</evidence>
<sequence>MAINQVQFQKGLSMAEFMNLYGTVEQCHAALVVSRWPNGFVCPNCAKSAHSTFVRNGRQHWQCQACRHQTTVTSGTVFEATKLPLTRWFLAMHLLTQAKNNVSALELKRHLGVRYTTAWMMKHKLMQVMASREASRVLDGRVEIDDAYLGGERPGKRGRGSPNKVPFVVAVQTTDDGKPVLACFVRIPFTRDAIETWARQALSSSAQVLSDGLGCFRGVTASGAAHTAIVMNSGTGREAAQHPQFRAVNTVLGNLKTAISGTYHAFDFQKYADRYLSELQYRFNRRFDLRSILKRLVRAAATTPPWPEPALRAAEVDG</sequence>
<reference evidence="3 4" key="1">
    <citation type="submission" date="2017-08" db="EMBL/GenBank/DDBJ databases">
        <title>Identification and genetic characteristics of simultaneous BTEX- and naphthalene-degrading Paraburkholderia sp. BN5 isolated from petroleum-contaminated soil.</title>
        <authorList>
            <person name="Lee Y."/>
            <person name="Jeon C.O."/>
        </authorList>
    </citation>
    <scope>NUCLEOTIDE SEQUENCE [LARGE SCALE GENOMIC DNA]</scope>
    <source>
        <strain evidence="3 4">BN5</strain>
        <plasmid evidence="3 4">pBN3</plasmid>
    </source>
</reference>
<evidence type="ECO:0000313" key="4">
    <source>
        <dbReference type="Proteomes" id="UP000215158"/>
    </source>
</evidence>
<dbReference type="InterPro" id="IPR024445">
    <property type="entry name" value="Tnp_ISXO2-like"/>
</dbReference>
<proteinExistence type="predicted"/>
<dbReference type="RefSeq" id="WP_095417030.1">
    <property type="nucleotide sequence ID" value="NZ_CP022989.1"/>
</dbReference>
<dbReference type="Pfam" id="PF12762">
    <property type="entry name" value="DDE_Tnp_IS1595"/>
    <property type="match status" value="1"/>
</dbReference>
<dbReference type="NCBIfam" id="NF033547">
    <property type="entry name" value="transpos_IS1595"/>
    <property type="match status" value="1"/>
</dbReference>
<dbReference type="SMART" id="SM01126">
    <property type="entry name" value="DDE_Tnp_IS1595"/>
    <property type="match status" value="1"/>
</dbReference>
<evidence type="ECO:0000313" key="3">
    <source>
        <dbReference type="EMBL" id="ASW04183.1"/>
    </source>
</evidence>